<feature type="transmembrane region" description="Helical" evidence="1">
    <location>
        <begin position="12"/>
        <end position="30"/>
    </location>
</feature>
<keyword evidence="1" id="KW-1133">Transmembrane helix</keyword>
<gene>
    <name evidence="2" type="ORF">D8867_07955</name>
</gene>
<dbReference type="EMBL" id="RJNF01000022">
    <property type="protein sequence ID" value="RSI55774.1"/>
    <property type="molecule type" value="Genomic_DNA"/>
</dbReference>
<accession>A0AAX1YAH1</accession>
<dbReference type="AlphaFoldDB" id="A0AAX1YAH1"/>
<feature type="transmembrane region" description="Helical" evidence="1">
    <location>
        <begin position="62"/>
        <end position="80"/>
    </location>
</feature>
<keyword evidence="1" id="KW-0812">Transmembrane</keyword>
<protein>
    <recommendedName>
        <fullName evidence="4">Alkaline shock response membrane anchor protein AmaP</fullName>
    </recommendedName>
</protein>
<keyword evidence="1" id="KW-0472">Membrane</keyword>
<evidence type="ECO:0000313" key="2">
    <source>
        <dbReference type="EMBL" id="RSI55774.1"/>
    </source>
</evidence>
<organism evidence="2 3">
    <name type="scientific">Streptococcus salivarius</name>
    <dbReference type="NCBI Taxonomy" id="1304"/>
    <lineage>
        <taxon>Bacteria</taxon>
        <taxon>Bacillati</taxon>
        <taxon>Bacillota</taxon>
        <taxon>Bacilli</taxon>
        <taxon>Lactobacillales</taxon>
        <taxon>Streptococcaceae</taxon>
        <taxon>Streptococcus</taxon>
    </lineage>
</organism>
<evidence type="ECO:0000256" key="1">
    <source>
        <dbReference type="SAM" id="Phobius"/>
    </source>
</evidence>
<name>A0AAX1YAH1_STRSL</name>
<reference evidence="2 3" key="1">
    <citation type="submission" date="2018-11" db="EMBL/GenBank/DDBJ databases">
        <title>Species Designations Belie Phenotypic and Genotypic Heterogeneity in Oral Streptococci.</title>
        <authorList>
            <person name="Velsko I."/>
        </authorList>
    </citation>
    <scope>NUCLEOTIDE SEQUENCE [LARGE SCALE GENOMIC DNA]</scope>
    <source>
        <strain evidence="2 3">BCC42</strain>
    </source>
</reference>
<sequence>MKKTFFQKSYNFISNLSLIGLIGIFFYLFLKMIYQVIELYGLSQYSDKFILINEKIEMVKQLIFVISISILAITLTLLIIELSHRIVKDSLWNYFKSVYQTIRIRQFLKQDELSETITFNENQTVTRLNPILREFNQSVSKCSIDIHNDEITVFMKIPRTQQSQKLLRDMEEHIREEISSYNPNYYFSIPVRARSGLWFKGTKR</sequence>
<dbReference type="Proteomes" id="UP000273998">
    <property type="component" value="Unassembled WGS sequence"/>
</dbReference>
<dbReference type="RefSeq" id="WP_073686669.1">
    <property type="nucleotide sequence ID" value="NZ_CABFMJ010000048.1"/>
</dbReference>
<proteinExistence type="predicted"/>
<evidence type="ECO:0000313" key="3">
    <source>
        <dbReference type="Proteomes" id="UP000273998"/>
    </source>
</evidence>
<evidence type="ECO:0008006" key="4">
    <source>
        <dbReference type="Google" id="ProtNLM"/>
    </source>
</evidence>
<comment type="caution">
    <text evidence="2">The sequence shown here is derived from an EMBL/GenBank/DDBJ whole genome shotgun (WGS) entry which is preliminary data.</text>
</comment>